<feature type="region of interest" description="Disordered" evidence="2">
    <location>
        <begin position="292"/>
        <end position="312"/>
    </location>
</feature>
<proteinExistence type="predicted"/>
<organism evidence="3 4">
    <name type="scientific">Trichomonas vaginalis (strain ATCC PRA-98 / G3)</name>
    <dbReference type="NCBI Taxonomy" id="412133"/>
    <lineage>
        <taxon>Eukaryota</taxon>
        <taxon>Metamonada</taxon>
        <taxon>Parabasalia</taxon>
        <taxon>Trichomonadida</taxon>
        <taxon>Trichomonadidae</taxon>
        <taxon>Trichomonas</taxon>
    </lineage>
</organism>
<feature type="coiled-coil region" evidence="1">
    <location>
        <begin position="147"/>
        <end position="209"/>
    </location>
</feature>
<protein>
    <submittedName>
        <fullName evidence="3">Uncharacterized protein</fullName>
    </submittedName>
</protein>
<dbReference type="EMBL" id="DS113205">
    <property type="protein sequence ID" value="EAY19672.1"/>
    <property type="molecule type" value="Genomic_DNA"/>
</dbReference>
<name>A2DIQ9_TRIV3</name>
<reference evidence="3" key="1">
    <citation type="submission" date="2006-10" db="EMBL/GenBank/DDBJ databases">
        <authorList>
            <person name="Amadeo P."/>
            <person name="Zhao Q."/>
            <person name="Wortman J."/>
            <person name="Fraser-Liggett C."/>
            <person name="Carlton J."/>
        </authorList>
    </citation>
    <scope>NUCLEOTIDE SEQUENCE</scope>
    <source>
        <strain evidence="3">G3</strain>
    </source>
</reference>
<dbReference type="KEGG" id="tva:5465201"/>
<sequence length="505" mass="58199">MKTKSRVSIQSMPSIKSLRELLMSDAMSYYTEATENNQYVSQLREVTRELANKSALYTGLKKEYLCRSGTLEMLKKQKSEKNNFTDEELQTKQSYVQQLKEINKKLSQQIDDAQEELKGLFNQISTLKYSSSQIREDSEYTNVLIQINELQSKNTAKKQKIELLEKTRQEKQNTISILQSQKCDLIKSQEELLAEQKQIEDQITSALKDLGLSVLDTTIDKERVDFISKAAEDNRKIVSELEPIIERSINIEECEKKAAAITSANGHRKDTNQEYIVKIDIQNTKKKGYIQNTQPLRTPSSPPRMKSSTKSTASVFIQRIKERFDRRIKAVEKMNKETQLLAAKYENQAGPIQQKYEEKQKLLDDLQNQLDTAKNARDELNATLKTLSGLKDEERETLMQVNTAIRSATNAYAERSRIKAMKAEAQEIREEAERMKAENDIKEAAIKKKSEELGEVEVEFRRDQLMAQKEEDILKQLNSDIQEFLNQGNEEEEETITEIIPPSSQ</sequence>
<feature type="coiled-coil region" evidence="1">
    <location>
        <begin position="328"/>
        <end position="494"/>
    </location>
</feature>
<keyword evidence="4" id="KW-1185">Reference proteome</keyword>
<evidence type="ECO:0000256" key="2">
    <source>
        <dbReference type="SAM" id="MobiDB-lite"/>
    </source>
</evidence>
<dbReference type="InParanoid" id="A2DIQ9"/>
<evidence type="ECO:0000313" key="3">
    <source>
        <dbReference type="EMBL" id="EAY19672.1"/>
    </source>
</evidence>
<dbReference type="SMR" id="A2DIQ9"/>
<dbReference type="AlphaFoldDB" id="A2DIQ9"/>
<keyword evidence="1" id="KW-0175">Coiled coil</keyword>
<evidence type="ECO:0000313" key="4">
    <source>
        <dbReference type="Proteomes" id="UP000001542"/>
    </source>
</evidence>
<evidence type="ECO:0000256" key="1">
    <source>
        <dbReference type="SAM" id="Coils"/>
    </source>
</evidence>
<dbReference type="VEuPathDB" id="TrichDB:TVAGG3_0562560"/>
<reference evidence="3" key="2">
    <citation type="journal article" date="2007" name="Science">
        <title>Draft genome sequence of the sexually transmitted pathogen Trichomonas vaginalis.</title>
        <authorList>
            <person name="Carlton J.M."/>
            <person name="Hirt R.P."/>
            <person name="Silva J.C."/>
            <person name="Delcher A.L."/>
            <person name="Schatz M."/>
            <person name="Zhao Q."/>
            <person name="Wortman J.R."/>
            <person name="Bidwell S.L."/>
            <person name="Alsmark U.C.M."/>
            <person name="Besteiro S."/>
            <person name="Sicheritz-Ponten T."/>
            <person name="Noel C.J."/>
            <person name="Dacks J.B."/>
            <person name="Foster P.G."/>
            <person name="Simillion C."/>
            <person name="Van de Peer Y."/>
            <person name="Miranda-Saavedra D."/>
            <person name="Barton G.J."/>
            <person name="Westrop G.D."/>
            <person name="Mueller S."/>
            <person name="Dessi D."/>
            <person name="Fiori P.L."/>
            <person name="Ren Q."/>
            <person name="Paulsen I."/>
            <person name="Zhang H."/>
            <person name="Bastida-Corcuera F.D."/>
            <person name="Simoes-Barbosa A."/>
            <person name="Brown M.T."/>
            <person name="Hayes R.D."/>
            <person name="Mukherjee M."/>
            <person name="Okumura C.Y."/>
            <person name="Schneider R."/>
            <person name="Smith A.J."/>
            <person name="Vanacova S."/>
            <person name="Villalvazo M."/>
            <person name="Haas B.J."/>
            <person name="Pertea M."/>
            <person name="Feldblyum T.V."/>
            <person name="Utterback T.R."/>
            <person name="Shu C.L."/>
            <person name="Osoegawa K."/>
            <person name="de Jong P.J."/>
            <person name="Hrdy I."/>
            <person name="Horvathova L."/>
            <person name="Zubacova Z."/>
            <person name="Dolezal P."/>
            <person name="Malik S.B."/>
            <person name="Logsdon J.M. Jr."/>
            <person name="Henze K."/>
            <person name="Gupta A."/>
            <person name="Wang C.C."/>
            <person name="Dunne R.L."/>
            <person name="Upcroft J.A."/>
            <person name="Upcroft P."/>
            <person name="White O."/>
            <person name="Salzberg S.L."/>
            <person name="Tang P."/>
            <person name="Chiu C.-H."/>
            <person name="Lee Y.-S."/>
            <person name="Embley T.M."/>
            <person name="Coombs G.H."/>
            <person name="Mottram J.C."/>
            <person name="Tachezy J."/>
            <person name="Fraser-Liggett C.M."/>
            <person name="Johnson P.J."/>
        </authorList>
    </citation>
    <scope>NUCLEOTIDE SEQUENCE [LARGE SCALE GENOMIC DNA]</scope>
    <source>
        <strain evidence="3">G3</strain>
    </source>
</reference>
<dbReference type="VEuPathDB" id="TrichDB:TVAG_432680"/>
<dbReference type="RefSeq" id="XP_001580658.1">
    <property type="nucleotide sequence ID" value="XM_001580608.1"/>
</dbReference>
<gene>
    <name evidence="3" type="ORF">TVAG_432680</name>
</gene>
<dbReference type="Proteomes" id="UP000001542">
    <property type="component" value="Unassembled WGS sequence"/>
</dbReference>
<feature type="coiled-coil region" evidence="1">
    <location>
        <begin position="96"/>
        <end position="123"/>
    </location>
</feature>
<accession>A2DIQ9</accession>